<reference evidence="1" key="1">
    <citation type="submission" date="2021-02" db="EMBL/GenBank/DDBJ databases">
        <authorList>
            <consortium name="DOE Joint Genome Institute"/>
            <person name="Ahrendt S."/>
            <person name="Looney B.P."/>
            <person name="Miyauchi S."/>
            <person name="Morin E."/>
            <person name="Drula E."/>
            <person name="Courty P.E."/>
            <person name="Chicoki N."/>
            <person name="Fauchery L."/>
            <person name="Kohler A."/>
            <person name="Kuo A."/>
            <person name="Labutti K."/>
            <person name="Pangilinan J."/>
            <person name="Lipzen A."/>
            <person name="Riley R."/>
            <person name="Andreopoulos W."/>
            <person name="He G."/>
            <person name="Johnson J."/>
            <person name="Barry K.W."/>
            <person name="Grigoriev I.V."/>
            <person name="Nagy L."/>
            <person name="Hibbett D."/>
            <person name="Henrissat B."/>
            <person name="Matheny P.B."/>
            <person name="Labbe J."/>
            <person name="Martin F."/>
        </authorList>
    </citation>
    <scope>NUCLEOTIDE SEQUENCE</scope>
    <source>
        <strain evidence="1">FP105234-sp</strain>
    </source>
</reference>
<evidence type="ECO:0000313" key="1">
    <source>
        <dbReference type="EMBL" id="KAI0047426.1"/>
    </source>
</evidence>
<accession>A0ACB8RTD3</accession>
<comment type="caution">
    <text evidence="1">The sequence shown here is derived from an EMBL/GenBank/DDBJ whole genome shotgun (WGS) entry which is preliminary data.</text>
</comment>
<name>A0ACB8RTD3_9AGAM</name>
<sequence length="329" mass="35376">MDRSLVPLELGVELRAYKSTSSNRPAPRRPRNNLWSPSLKNGVSRATTPGLYDNPSSFLSALDGSPAFSYTIFPGIQDAFRAWALELFPDVFSTPTGVAWASFPLHGSWSVSCNRPFETVATEDLWLFCPPTEEEEEVGQDVPLMPWLGDSGYITPPPSPTPSLEENVHPPAPPPPSPTPSLEDAIHPTAPPAPPPTPSFAVLEPPASPGVSLLALPLSPPRGPAATPDFLPAFDQVSPAEVLVVEETHVAPVDDSAPSYDAASLSREEIDSAPKGQSFFAITRGYRVGVFVGPFERISPLVAMYEGCHFCGFETYGDAAAWFLEHALD</sequence>
<dbReference type="EMBL" id="MU275905">
    <property type="protein sequence ID" value="KAI0047426.1"/>
    <property type="molecule type" value="Genomic_DNA"/>
</dbReference>
<organism evidence="1 2">
    <name type="scientific">Auriscalpium vulgare</name>
    <dbReference type="NCBI Taxonomy" id="40419"/>
    <lineage>
        <taxon>Eukaryota</taxon>
        <taxon>Fungi</taxon>
        <taxon>Dikarya</taxon>
        <taxon>Basidiomycota</taxon>
        <taxon>Agaricomycotina</taxon>
        <taxon>Agaricomycetes</taxon>
        <taxon>Russulales</taxon>
        <taxon>Auriscalpiaceae</taxon>
        <taxon>Auriscalpium</taxon>
    </lineage>
</organism>
<keyword evidence="2" id="KW-1185">Reference proteome</keyword>
<evidence type="ECO:0000313" key="2">
    <source>
        <dbReference type="Proteomes" id="UP000814033"/>
    </source>
</evidence>
<protein>
    <submittedName>
        <fullName evidence="1">Uncharacterized protein</fullName>
    </submittedName>
</protein>
<proteinExistence type="predicted"/>
<dbReference type="Proteomes" id="UP000814033">
    <property type="component" value="Unassembled WGS sequence"/>
</dbReference>
<gene>
    <name evidence="1" type="ORF">FA95DRAFT_1606121</name>
</gene>
<reference evidence="1" key="2">
    <citation type="journal article" date="2022" name="New Phytol.">
        <title>Evolutionary transition to the ectomycorrhizal habit in the genomes of a hyperdiverse lineage of mushroom-forming fungi.</title>
        <authorList>
            <person name="Looney B."/>
            <person name="Miyauchi S."/>
            <person name="Morin E."/>
            <person name="Drula E."/>
            <person name="Courty P.E."/>
            <person name="Kohler A."/>
            <person name="Kuo A."/>
            <person name="LaButti K."/>
            <person name="Pangilinan J."/>
            <person name="Lipzen A."/>
            <person name="Riley R."/>
            <person name="Andreopoulos W."/>
            <person name="He G."/>
            <person name="Johnson J."/>
            <person name="Nolan M."/>
            <person name="Tritt A."/>
            <person name="Barry K.W."/>
            <person name="Grigoriev I.V."/>
            <person name="Nagy L.G."/>
            <person name="Hibbett D."/>
            <person name="Henrissat B."/>
            <person name="Matheny P.B."/>
            <person name="Labbe J."/>
            <person name="Martin F.M."/>
        </authorList>
    </citation>
    <scope>NUCLEOTIDE SEQUENCE</scope>
    <source>
        <strain evidence="1">FP105234-sp</strain>
    </source>
</reference>